<dbReference type="PATRIC" id="fig|28128.5.peg.230"/>
<proteinExistence type="predicted"/>
<sequence>MILSSEGTKKIPCLLTDKGFFIIIRLNYQQTLASTQIAP</sequence>
<evidence type="ECO:0000313" key="2">
    <source>
        <dbReference type="Proteomes" id="UP000070533"/>
    </source>
</evidence>
<dbReference type="Proteomes" id="UP000070533">
    <property type="component" value="Unassembled WGS sequence"/>
</dbReference>
<accession>A0A133QNF1</accession>
<name>A0A133QNF1_9BACT</name>
<evidence type="ECO:0000313" key="1">
    <source>
        <dbReference type="EMBL" id="KXA44313.1"/>
    </source>
</evidence>
<keyword evidence="2" id="KW-1185">Reference proteome</keyword>
<comment type="caution">
    <text evidence="1">The sequence shown here is derived from an EMBL/GenBank/DDBJ whole genome shotgun (WGS) entry which is preliminary data.</text>
</comment>
<gene>
    <name evidence="1" type="ORF">HMPREF3226_00230</name>
</gene>
<organism evidence="1 2">
    <name type="scientific">Prevotella corporis</name>
    <dbReference type="NCBI Taxonomy" id="28128"/>
    <lineage>
        <taxon>Bacteria</taxon>
        <taxon>Pseudomonadati</taxon>
        <taxon>Bacteroidota</taxon>
        <taxon>Bacteroidia</taxon>
        <taxon>Bacteroidales</taxon>
        <taxon>Prevotellaceae</taxon>
        <taxon>Prevotella</taxon>
    </lineage>
</organism>
<protein>
    <submittedName>
        <fullName evidence="1">Uncharacterized protein</fullName>
    </submittedName>
</protein>
<reference evidence="2" key="1">
    <citation type="submission" date="2016-01" db="EMBL/GenBank/DDBJ databases">
        <authorList>
            <person name="Mitreva M."/>
            <person name="Pepin K.H."/>
            <person name="Mihindukulasuriya K.A."/>
            <person name="Fulton R."/>
            <person name="Fronick C."/>
            <person name="O'Laughlin M."/>
            <person name="Miner T."/>
            <person name="Herter B."/>
            <person name="Rosa B.A."/>
            <person name="Cordes M."/>
            <person name="Tomlinson C."/>
            <person name="Wollam A."/>
            <person name="Palsikar V.B."/>
            <person name="Mardis E.R."/>
            <person name="Wilson R.K."/>
        </authorList>
    </citation>
    <scope>NUCLEOTIDE SEQUENCE [LARGE SCALE GENOMIC DNA]</scope>
    <source>
        <strain evidence="2">MJR7716</strain>
    </source>
</reference>
<dbReference type="EMBL" id="LRQG01000010">
    <property type="protein sequence ID" value="KXA44313.1"/>
    <property type="molecule type" value="Genomic_DNA"/>
</dbReference>
<dbReference type="AlphaFoldDB" id="A0A133QNF1"/>